<evidence type="ECO:0000313" key="2">
    <source>
        <dbReference type="Proteomes" id="UP001497700"/>
    </source>
</evidence>
<reference evidence="1 2" key="1">
    <citation type="journal article" date="2022" name="New Phytol.">
        <title>Ecological generalism drives hyperdiversity of secondary metabolite gene clusters in xylarialean endophytes.</title>
        <authorList>
            <person name="Franco M.E.E."/>
            <person name="Wisecaver J.H."/>
            <person name="Arnold A.E."/>
            <person name="Ju Y.M."/>
            <person name="Slot J.C."/>
            <person name="Ahrendt S."/>
            <person name="Moore L.P."/>
            <person name="Eastman K.E."/>
            <person name="Scott K."/>
            <person name="Konkel Z."/>
            <person name="Mondo S.J."/>
            <person name="Kuo A."/>
            <person name="Hayes R.D."/>
            <person name="Haridas S."/>
            <person name="Andreopoulos B."/>
            <person name="Riley R."/>
            <person name="LaButti K."/>
            <person name="Pangilinan J."/>
            <person name="Lipzen A."/>
            <person name="Amirebrahimi M."/>
            <person name="Yan J."/>
            <person name="Adam C."/>
            <person name="Keymanesh K."/>
            <person name="Ng V."/>
            <person name="Louie K."/>
            <person name="Northen T."/>
            <person name="Drula E."/>
            <person name="Henrissat B."/>
            <person name="Hsieh H.M."/>
            <person name="Youens-Clark K."/>
            <person name="Lutzoni F."/>
            <person name="Miadlikowska J."/>
            <person name="Eastwood D.C."/>
            <person name="Hamelin R.C."/>
            <person name="Grigoriev I.V."/>
            <person name="U'Ren J.M."/>
        </authorList>
    </citation>
    <scope>NUCLEOTIDE SEQUENCE [LARGE SCALE GENOMIC DNA]</scope>
    <source>
        <strain evidence="1 2">CBS 119005</strain>
    </source>
</reference>
<accession>A0ACB9YN06</accession>
<protein>
    <submittedName>
        <fullName evidence="1">Uncharacterized protein</fullName>
    </submittedName>
</protein>
<keyword evidence="2" id="KW-1185">Reference proteome</keyword>
<evidence type="ECO:0000313" key="1">
    <source>
        <dbReference type="EMBL" id="KAI4860581.1"/>
    </source>
</evidence>
<sequence>MGYTHRDNAQFGRAKWRKRLLLPCWIVQVGLLLGMMGLFSWRLSHTVNTWKDQQDHGQIPMVEFVWEAVNVSFSFLSLIITFVSIARFIAEVLTPLPLLFSNIANLVLASAILALDIVVYVQYADRQYSLTGIAMDVTLMFFTLIPTFYSVVIYRRLLTYDDYHIPGNVKPYGYASTEEPEETAYRSSWLEPPTPYDPTNNPAAGAPTRPRALSAASRRISLTLSRGTSPQPSPPTPPEAAAAAERRGSYDHRRDTQFDDYVRRRSSAGQHSREDVRRALGAEFGWGEESSGNNNARDSVVSTGSVAVAQARQRGDSLSTRQVSLEASISRGGSTSTSGSTAATASTVVEAMPGMTRAHSLNSVPEVHEEEAGGGGDLGLGRRRLEKGEDRQALLGGDGLSRSSSGASARSLRRIEPVEGLEDVELGNKKRRRES</sequence>
<organism evidence="1 2">
    <name type="scientific">Hypoxylon rubiginosum</name>
    <dbReference type="NCBI Taxonomy" id="110542"/>
    <lineage>
        <taxon>Eukaryota</taxon>
        <taxon>Fungi</taxon>
        <taxon>Dikarya</taxon>
        <taxon>Ascomycota</taxon>
        <taxon>Pezizomycotina</taxon>
        <taxon>Sordariomycetes</taxon>
        <taxon>Xylariomycetidae</taxon>
        <taxon>Xylariales</taxon>
        <taxon>Hypoxylaceae</taxon>
        <taxon>Hypoxylon</taxon>
    </lineage>
</organism>
<proteinExistence type="predicted"/>
<dbReference type="EMBL" id="MU393581">
    <property type="protein sequence ID" value="KAI4860581.1"/>
    <property type="molecule type" value="Genomic_DNA"/>
</dbReference>
<dbReference type="Proteomes" id="UP001497700">
    <property type="component" value="Unassembled WGS sequence"/>
</dbReference>
<name>A0ACB9YN06_9PEZI</name>
<gene>
    <name evidence="1" type="ORF">F4820DRAFT_105757</name>
</gene>
<comment type="caution">
    <text evidence="1">The sequence shown here is derived from an EMBL/GenBank/DDBJ whole genome shotgun (WGS) entry which is preliminary data.</text>
</comment>